<dbReference type="GO" id="GO:0007155">
    <property type="term" value="P:cell adhesion"/>
    <property type="evidence" value="ECO:0007669"/>
    <property type="project" value="InterPro"/>
</dbReference>
<evidence type="ECO:0000256" key="4">
    <source>
        <dbReference type="ARBA" id="ARBA00022801"/>
    </source>
</evidence>
<keyword evidence="2" id="KW-0645">Protease</keyword>
<sequence>MITGKYSTGTYRSYRAVADSTRARQLADTSSPFSIEVRFLGGLKPSHENAFSRAADRWTNVIVGDLDTAVVGDDVIDDLLIEAEGVAIDGVGNVLGQAGPTDFRDVDTVAGALLRAKGVMRFDSDDLDQMEVDGTLVDVITHEMGHVLGIGTVWADFDLLKNPGTSNPTFTGRGASAEFGKLLGAGQAIPVPVANVGGPGSRDSHWRESVFRNELMSPSIAAAGNPLSRLTAASLGDLGYQVDVDAAEPYDLPDLLAAATSGESLVREGLVNGGIVLPVIPSRTPAGRP</sequence>
<dbReference type="RefSeq" id="WP_354637385.1">
    <property type="nucleotide sequence ID" value="NZ_CP159872.1"/>
</dbReference>
<evidence type="ECO:0000256" key="1">
    <source>
        <dbReference type="ARBA" id="ARBA00001947"/>
    </source>
</evidence>
<keyword evidence="6" id="KW-0482">Metalloprotease</keyword>
<dbReference type="GO" id="GO:0046872">
    <property type="term" value="F:metal ion binding"/>
    <property type="evidence" value="ECO:0007669"/>
    <property type="project" value="UniProtKB-KW"/>
</dbReference>
<dbReference type="EMBL" id="CP159872">
    <property type="protein sequence ID" value="XCM77691.1"/>
    <property type="molecule type" value="Genomic_DNA"/>
</dbReference>
<proteinExistence type="predicted"/>
<dbReference type="SUPFAM" id="SSF55486">
    <property type="entry name" value="Metalloproteases ('zincins'), catalytic domain"/>
    <property type="match status" value="2"/>
</dbReference>
<dbReference type="Gene3D" id="3.40.390.10">
    <property type="entry name" value="Collagenase (Catalytic Domain)"/>
    <property type="match status" value="1"/>
</dbReference>
<accession>A0AAU8JN74</accession>
<keyword evidence="4" id="KW-0378">Hydrolase</keyword>
<dbReference type="GO" id="GO:0016020">
    <property type="term" value="C:membrane"/>
    <property type="evidence" value="ECO:0007669"/>
    <property type="project" value="InterPro"/>
</dbReference>
<evidence type="ECO:0000256" key="6">
    <source>
        <dbReference type="ARBA" id="ARBA00023049"/>
    </source>
</evidence>
<dbReference type="InterPro" id="IPR024079">
    <property type="entry name" value="MetalloPept_cat_dom_sf"/>
</dbReference>
<name>A0AAU8JN74_9ACTN</name>
<organism evidence="7">
    <name type="scientific">Kitasatospora camelliae</name>
    <dbReference type="NCBI Taxonomy" id="3156397"/>
    <lineage>
        <taxon>Bacteria</taxon>
        <taxon>Bacillati</taxon>
        <taxon>Actinomycetota</taxon>
        <taxon>Actinomycetes</taxon>
        <taxon>Kitasatosporales</taxon>
        <taxon>Streptomycetaceae</taxon>
        <taxon>Kitasatospora</taxon>
    </lineage>
</organism>
<evidence type="ECO:0000256" key="5">
    <source>
        <dbReference type="ARBA" id="ARBA00022833"/>
    </source>
</evidence>
<dbReference type="InterPro" id="IPR001577">
    <property type="entry name" value="Peptidase_M8"/>
</dbReference>
<evidence type="ECO:0000313" key="7">
    <source>
        <dbReference type="EMBL" id="XCM77691.1"/>
    </source>
</evidence>
<dbReference type="AlphaFoldDB" id="A0AAU8JN74"/>
<dbReference type="Pfam" id="PF01457">
    <property type="entry name" value="Peptidase_M8"/>
    <property type="match status" value="1"/>
</dbReference>
<comment type="cofactor">
    <cofactor evidence="1">
        <name>Zn(2+)</name>
        <dbReference type="ChEBI" id="CHEBI:29105"/>
    </cofactor>
</comment>
<keyword evidence="3" id="KW-0479">Metal-binding</keyword>
<dbReference type="GO" id="GO:0004222">
    <property type="term" value="F:metalloendopeptidase activity"/>
    <property type="evidence" value="ECO:0007669"/>
    <property type="project" value="InterPro"/>
</dbReference>
<evidence type="ECO:0000256" key="2">
    <source>
        <dbReference type="ARBA" id="ARBA00022670"/>
    </source>
</evidence>
<reference evidence="7" key="1">
    <citation type="submission" date="2024-06" db="EMBL/GenBank/DDBJ databases">
        <title>The genome sequences of Kitasatospora sp. strain HUAS MG31.</title>
        <authorList>
            <person name="Mo P."/>
        </authorList>
    </citation>
    <scope>NUCLEOTIDE SEQUENCE</scope>
    <source>
        <strain evidence="7">HUAS MG31</strain>
    </source>
</reference>
<dbReference type="Gene3D" id="3.90.132.10">
    <property type="entry name" value="Leishmanolysin , domain 2"/>
    <property type="match status" value="1"/>
</dbReference>
<protein>
    <submittedName>
        <fullName evidence="7">Leishmanolysin-related zinc metalloendopeptidase</fullName>
    </submittedName>
</protein>
<dbReference type="GO" id="GO:0006508">
    <property type="term" value="P:proteolysis"/>
    <property type="evidence" value="ECO:0007669"/>
    <property type="project" value="UniProtKB-KW"/>
</dbReference>
<evidence type="ECO:0000256" key="3">
    <source>
        <dbReference type="ARBA" id="ARBA00022723"/>
    </source>
</evidence>
<keyword evidence="5" id="KW-0862">Zinc</keyword>
<dbReference type="KEGG" id="kcm:ABWK59_01430"/>
<gene>
    <name evidence="7" type="ORF">ABWK59_01430</name>
</gene>